<accession>A0A2R4T6C2</accession>
<reference evidence="2 3" key="1">
    <citation type="submission" date="2018-01" db="EMBL/GenBank/DDBJ databases">
        <title>Complete genome sequence of Streptomyces lunaelactis MM109T, a Ferroverdin A producer isolated from cave moonmilk deposits.</title>
        <authorList>
            <person name="Naome A."/>
            <person name="Martinet L."/>
            <person name="Maciejewska M."/>
            <person name="Anderssen S."/>
            <person name="Adam D."/>
            <person name="Tenconi E."/>
            <person name="Deflandre B."/>
            <person name="Arguelles-Arias A."/>
            <person name="Calusinska M."/>
            <person name="Copieters W."/>
            <person name="Karim L."/>
            <person name="Hanikenne M."/>
            <person name="Baurain D."/>
            <person name="van Wezel G."/>
            <person name="Smargiasso N."/>
            <person name="de Pauw E."/>
            <person name="Delfosse P."/>
            <person name="Rigali S."/>
        </authorList>
    </citation>
    <scope>NUCLEOTIDE SEQUENCE [LARGE SCALE GENOMIC DNA]</scope>
    <source>
        <strain evidence="2 3">MM109</strain>
    </source>
</reference>
<dbReference type="AlphaFoldDB" id="A0A2R4T6C2"/>
<keyword evidence="3" id="KW-1185">Reference proteome</keyword>
<name>A0A2R4T6C2_9ACTN</name>
<gene>
    <name evidence="2" type="ORF">SLUN_23500</name>
</gene>
<evidence type="ECO:0000313" key="3">
    <source>
        <dbReference type="Proteomes" id="UP000244201"/>
    </source>
</evidence>
<proteinExistence type="predicted"/>
<dbReference type="KEGG" id="slk:SLUN_23500"/>
<dbReference type="EMBL" id="CP026304">
    <property type="protein sequence ID" value="AVZ74693.1"/>
    <property type="molecule type" value="Genomic_DNA"/>
</dbReference>
<sequence length="64" mass="6530">MSGVWCVRSQGGGRSPRGASATDDNAASVRARAREPGKIGRTGPSSTTRLPSAPPYAPYGGADR</sequence>
<organism evidence="2 3">
    <name type="scientific">Streptomyces lunaelactis</name>
    <dbReference type="NCBI Taxonomy" id="1535768"/>
    <lineage>
        <taxon>Bacteria</taxon>
        <taxon>Bacillati</taxon>
        <taxon>Actinomycetota</taxon>
        <taxon>Actinomycetes</taxon>
        <taxon>Kitasatosporales</taxon>
        <taxon>Streptomycetaceae</taxon>
        <taxon>Streptomyces</taxon>
    </lineage>
</organism>
<protein>
    <submittedName>
        <fullName evidence="2">Uncharacterized protein</fullName>
    </submittedName>
</protein>
<evidence type="ECO:0000313" key="2">
    <source>
        <dbReference type="EMBL" id="AVZ74693.1"/>
    </source>
</evidence>
<dbReference type="Proteomes" id="UP000244201">
    <property type="component" value="Chromosome"/>
</dbReference>
<feature type="region of interest" description="Disordered" evidence="1">
    <location>
        <begin position="1"/>
        <end position="64"/>
    </location>
</feature>
<evidence type="ECO:0000256" key="1">
    <source>
        <dbReference type="SAM" id="MobiDB-lite"/>
    </source>
</evidence>